<name>A0ACA9LVE6_9GLOM</name>
<evidence type="ECO:0000313" key="1">
    <source>
        <dbReference type="EMBL" id="CAG8548535.1"/>
    </source>
</evidence>
<reference evidence="1" key="1">
    <citation type="submission" date="2021-06" db="EMBL/GenBank/DDBJ databases">
        <authorList>
            <person name="Kallberg Y."/>
            <person name="Tangrot J."/>
            <person name="Rosling A."/>
        </authorList>
    </citation>
    <scope>NUCLEOTIDE SEQUENCE</scope>
    <source>
        <strain evidence="1">IL203A</strain>
    </source>
</reference>
<protein>
    <submittedName>
        <fullName evidence="1">13293_t:CDS:1</fullName>
    </submittedName>
</protein>
<proteinExistence type="predicted"/>
<dbReference type="EMBL" id="CAJVPU010005504">
    <property type="protein sequence ID" value="CAG8548535.1"/>
    <property type="molecule type" value="Genomic_DNA"/>
</dbReference>
<evidence type="ECO:0000313" key="2">
    <source>
        <dbReference type="Proteomes" id="UP000789702"/>
    </source>
</evidence>
<accession>A0ACA9LVE6</accession>
<comment type="caution">
    <text evidence="1">The sequence shown here is derived from an EMBL/GenBank/DDBJ whole genome shotgun (WGS) entry which is preliminary data.</text>
</comment>
<gene>
    <name evidence="1" type="ORF">DHETER_LOCUS5119</name>
</gene>
<keyword evidence="2" id="KW-1185">Reference proteome</keyword>
<dbReference type="Proteomes" id="UP000789702">
    <property type="component" value="Unassembled WGS sequence"/>
</dbReference>
<sequence>MPPIKSNKQTLLIQNFDQFGFKIKTIVLRKNKNAARLFFLKLTDPNSSNTGTEIPKNITIKDFPDQIEECEPWPNTNDFLIHFHNIYIIKYKGVKIYQMNFAKKILIYRFPKNESVLLTGIHDEIKKLCIKQE</sequence>
<organism evidence="1 2">
    <name type="scientific">Dentiscutata heterogama</name>
    <dbReference type="NCBI Taxonomy" id="1316150"/>
    <lineage>
        <taxon>Eukaryota</taxon>
        <taxon>Fungi</taxon>
        <taxon>Fungi incertae sedis</taxon>
        <taxon>Mucoromycota</taxon>
        <taxon>Glomeromycotina</taxon>
        <taxon>Glomeromycetes</taxon>
        <taxon>Diversisporales</taxon>
        <taxon>Gigasporaceae</taxon>
        <taxon>Dentiscutata</taxon>
    </lineage>
</organism>